<dbReference type="Proteomes" id="UP001596058">
    <property type="component" value="Unassembled WGS sequence"/>
</dbReference>
<keyword evidence="2" id="KW-1185">Reference proteome</keyword>
<proteinExistence type="predicted"/>
<accession>A0ABW1CAP5</accession>
<name>A0ABW1CAP5_9ACTN</name>
<protein>
    <submittedName>
        <fullName evidence="1">Uncharacterized protein</fullName>
    </submittedName>
</protein>
<dbReference type="RefSeq" id="WP_379512067.1">
    <property type="nucleotide sequence ID" value="NZ_JBHSPA010000004.1"/>
</dbReference>
<organism evidence="1 2">
    <name type="scientific">Nonomuraea insulae</name>
    <dbReference type="NCBI Taxonomy" id="1616787"/>
    <lineage>
        <taxon>Bacteria</taxon>
        <taxon>Bacillati</taxon>
        <taxon>Actinomycetota</taxon>
        <taxon>Actinomycetes</taxon>
        <taxon>Streptosporangiales</taxon>
        <taxon>Streptosporangiaceae</taxon>
        <taxon>Nonomuraea</taxon>
    </lineage>
</organism>
<dbReference type="EMBL" id="JBHSPA010000004">
    <property type="protein sequence ID" value="MFC5822512.1"/>
    <property type="molecule type" value="Genomic_DNA"/>
</dbReference>
<evidence type="ECO:0000313" key="2">
    <source>
        <dbReference type="Proteomes" id="UP001596058"/>
    </source>
</evidence>
<gene>
    <name evidence="1" type="ORF">ACFPZ3_01465</name>
</gene>
<comment type="caution">
    <text evidence="1">The sequence shown here is derived from an EMBL/GenBank/DDBJ whole genome shotgun (WGS) entry which is preliminary data.</text>
</comment>
<reference evidence="2" key="1">
    <citation type="journal article" date="2019" name="Int. J. Syst. Evol. Microbiol.">
        <title>The Global Catalogue of Microorganisms (GCM) 10K type strain sequencing project: providing services to taxonomists for standard genome sequencing and annotation.</title>
        <authorList>
            <consortium name="The Broad Institute Genomics Platform"/>
            <consortium name="The Broad Institute Genome Sequencing Center for Infectious Disease"/>
            <person name="Wu L."/>
            <person name="Ma J."/>
        </authorList>
    </citation>
    <scope>NUCLEOTIDE SEQUENCE [LARGE SCALE GENOMIC DNA]</scope>
    <source>
        <strain evidence="2">CCUG 53903</strain>
    </source>
</reference>
<sequence>MSSPPAGAEFKNLVRSIHAHGKLHMAEVSAGRTPPAKHVLPSHISTAKVTDLPAEVREAFDVFVTGTQELVAENMDVAAAVQQFLKGDRTKSDVQDLIRKQAEKYRLGANDLFHVLTEKIIESGGAHPDQVDEIFAAFNEVNDFFTDRFDDVARFYRKLIENVSEQANQVSSFFQNLQKQIQDWRADNLG</sequence>
<evidence type="ECO:0000313" key="1">
    <source>
        <dbReference type="EMBL" id="MFC5822512.1"/>
    </source>
</evidence>